<reference evidence="1 2" key="1">
    <citation type="submission" date="2016-07" db="EMBL/GenBank/DDBJ databases">
        <title>Pervasive Adenine N6-methylation of Active Genes in Fungi.</title>
        <authorList>
            <consortium name="DOE Joint Genome Institute"/>
            <person name="Mondo S.J."/>
            <person name="Dannebaum R.O."/>
            <person name="Kuo R.C."/>
            <person name="Labutti K."/>
            <person name="Haridas S."/>
            <person name="Kuo A."/>
            <person name="Salamov A."/>
            <person name="Ahrendt S.R."/>
            <person name="Lipzen A."/>
            <person name="Sullivan W."/>
            <person name="Andreopoulos W.B."/>
            <person name="Clum A."/>
            <person name="Lindquist E."/>
            <person name="Daum C."/>
            <person name="Ramamoorthy G.K."/>
            <person name="Gryganskyi A."/>
            <person name="Culley D."/>
            <person name="Magnuson J.K."/>
            <person name="James T.Y."/>
            <person name="O'Malley M.A."/>
            <person name="Stajich J.E."/>
            <person name="Spatafora J.W."/>
            <person name="Visel A."/>
            <person name="Grigoriev I.V."/>
        </authorList>
    </citation>
    <scope>NUCLEOTIDE SEQUENCE [LARGE SCALE GENOMIC DNA]</scope>
    <source>
        <strain evidence="1 2">JEL800</strain>
    </source>
</reference>
<dbReference type="InterPro" id="IPR036322">
    <property type="entry name" value="WD40_repeat_dom_sf"/>
</dbReference>
<dbReference type="Gene3D" id="2.130.10.10">
    <property type="entry name" value="YVTN repeat-like/Quinoprotein amine dehydrogenase"/>
    <property type="match status" value="1"/>
</dbReference>
<gene>
    <name evidence="1" type="ORF">BCR33DRAFT_732869</name>
</gene>
<sequence>MATPLLAQSHVFGLNHEVANNIFYMDEQSVMYPAGSQLVTYNLEQKTQKFLSLNEGDAITTLQVDPHQGFALVAVKSIEKGPYVVVLDLQNPRKKKILMPPEGFSSKEFINVTFTNDCKHVIAQSSGPDWSLYYWVWEKTKLIASVKSALYNSTEVHHMSCNPFDMVKHKFV</sequence>
<dbReference type="PANTHER" id="PTHR32215:SF0">
    <property type="entry name" value="CILIA- AND FLAGELLA-ASSOCIATED PROTEIN 57"/>
    <property type="match status" value="1"/>
</dbReference>
<dbReference type="PANTHER" id="PTHR32215">
    <property type="entry name" value="CILIA- AND FLAGELLA-ASSOCIATED PROTEIN 57"/>
    <property type="match status" value="1"/>
</dbReference>
<dbReference type="SUPFAM" id="SSF50978">
    <property type="entry name" value="WD40 repeat-like"/>
    <property type="match status" value="1"/>
</dbReference>
<evidence type="ECO:0000313" key="1">
    <source>
        <dbReference type="EMBL" id="ORY53079.1"/>
    </source>
</evidence>
<keyword evidence="2" id="KW-1185">Reference proteome</keyword>
<accession>A0A1Y2D1C0</accession>
<organism evidence="1 2">
    <name type="scientific">Rhizoclosmatium globosum</name>
    <dbReference type="NCBI Taxonomy" id="329046"/>
    <lineage>
        <taxon>Eukaryota</taxon>
        <taxon>Fungi</taxon>
        <taxon>Fungi incertae sedis</taxon>
        <taxon>Chytridiomycota</taxon>
        <taxon>Chytridiomycota incertae sedis</taxon>
        <taxon>Chytridiomycetes</taxon>
        <taxon>Chytridiales</taxon>
        <taxon>Chytriomycetaceae</taxon>
        <taxon>Rhizoclosmatium</taxon>
    </lineage>
</organism>
<dbReference type="EMBL" id="MCGO01000002">
    <property type="protein sequence ID" value="ORY53079.1"/>
    <property type="molecule type" value="Genomic_DNA"/>
</dbReference>
<proteinExistence type="predicted"/>
<comment type="caution">
    <text evidence="1">The sequence shown here is derived from an EMBL/GenBank/DDBJ whole genome shotgun (WGS) entry which is preliminary data.</text>
</comment>
<protein>
    <submittedName>
        <fullName evidence="1">Uncharacterized protein</fullName>
    </submittedName>
</protein>
<dbReference type="Proteomes" id="UP000193642">
    <property type="component" value="Unassembled WGS sequence"/>
</dbReference>
<dbReference type="OrthoDB" id="972532at2759"/>
<name>A0A1Y2D1C0_9FUNG</name>
<dbReference type="AlphaFoldDB" id="A0A1Y2D1C0"/>
<dbReference type="STRING" id="329046.A0A1Y2D1C0"/>
<dbReference type="InterPro" id="IPR052993">
    <property type="entry name" value="CFA-57"/>
</dbReference>
<dbReference type="InterPro" id="IPR015943">
    <property type="entry name" value="WD40/YVTN_repeat-like_dom_sf"/>
</dbReference>
<evidence type="ECO:0000313" key="2">
    <source>
        <dbReference type="Proteomes" id="UP000193642"/>
    </source>
</evidence>